<evidence type="ECO:0000313" key="3">
    <source>
        <dbReference type="EMBL" id="KAF5802015.1"/>
    </source>
</evidence>
<dbReference type="PANTHER" id="PTHR47420">
    <property type="entry name" value="HISTONE-LYSINE N-METHYLTRANSFERASE ASHR2"/>
    <property type="match status" value="1"/>
</dbReference>
<dbReference type="EMBL" id="MNCJ02000321">
    <property type="protein sequence ID" value="KAF5802015.1"/>
    <property type="molecule type" value="Genomic_DNA"/>
</dbReference>
<dbReference type="Gene3D" id="1.10.220.160">
    <property type="match status" value="1"/>
</dbReference>
<dbReference type="SMART" id="SM00317">
    <property type="entry name" value="SET"/>
    <property type="match status" value="1"/>
</dbReference>
<dbReference type="SUPFAM" id="SSF82199">
    <property type="entry name" value="SET domain"/>
    <property type="match status" value="1"/>
</dbReference>
<reference evidence="3 5" key="1">
    <citation type="journal article" date="2017" name="Nature">
        <title>The sunflower genome provides insights into oil metabolism, flowering and Asterid evolution.</title>
        <authorList>
            <person name="Badouin H."/>
            <person name="Gouzy J."/>
            <person name="Grassa C.J."/>
            <person name="Murat F."/>
            <person name="Staton S.E."/>
            <person name="Cottret L."/>
            <person name="Lelandais-Briere C."/>
            <person name="Owens G.L."/>
            <person name="Carrere S."/>
            <person name="Mayjonade B."/>
            <person name="Legrand L."/>
            <person name="Gill N."/>
            <person name="Kane N.C."/>
            <person name="Bowers J.E."/>
            <person name="Hubner S."/>
            <person name="Bellec A."/>
            <person name="Berard A."/>
            <person name="Berges H."/>
            <person name="Blanchet N."/>
            <person name="Boniface M.C."/>
            <person name="Brunel D."/>
            <person name="Catrice O."/>
            <person name="Chaidir N."/>
            <person name="Claudel C."/>
            <person name="Donnadieu C."/>
            <person name="Faraut T."/>
            <person name="Fievet G."/>
            <person name="Helmstetter N."/>
            <person name="King M."/>
            <person name="Knapp S.J."/>
            <person name="Lai Z."/>
            <person name="Le Paslier M.C."/>
            <person name="Lippi Y."/>
            <person name="Lorenzon L."/>
            <person name="Mandel J.R."/>
            <person name="Marage G."/>
            <person name="Marchand G."/>
            <person name="Marquand E."/>
            <person name="Bret-Mestries E."/>
            <person name="Morien E."/>
            <person name="Nambeesan S."/>
            <person name="Nguyen T."/>
            <person name="Pegot-Espagnet P."/>
            <person name="Pouilly N."/>
            <person name="Raftis F."/>
            <person name="Sallet E."/>
            <person name="Schiex T."/>
            <person name="Thomas J."/>
            <person name="Vandecasteele C."/>
            <person name="Vares D."/>
            <person name="Vear F."/>
            <person name="Vautrin S."/>
            <person name="Crespi M."/>
            <person name="Mangin B."/>
            <person name="Burke J.M."/>
            <person name="Salse J."/>
            <person name="Munos S."/>
            <person name="Vincourt P."/>
            <person name="Rieseberg L.H."/>
            <person name="Langlade N.B."/>
        </authorList>
    </citation>
    <scope>NUCLEOTIDE SEQUENCE [LARGE SCALE GENOMIC DNA]</scope>
    <source>
        <strain evidence="5">cv. SF193</strain>
        <tissue evidence="3">Leaves</tissue>
    </source>
</reference>
<dbReference type="Proteomes" id="UP000215914">
    <property type="component" value="Chromosome 6"/>
</dbReference>
<gene>
    <name evidence="4" type="primary">ASHR2</name>
    <name evidence="4" type="ORF">HannXRQ_Chr06g0175351</name>
    <name evidence="3" type="ORF">HanXRQr2_Chr06g0254761</name>
</gene>
<reference evidence="4" key="2">
    <citation type="submission" date="2017-02" db="EMBL/GenBank/DDBJ databases">
        <title>Sunflower complete genome.</title>
        <authorList>
            <person name="Langlade N."/>
            <person name="Munos S."/>
        </authorList>
    </citation>
    <scope>NUCLEOTIDE SEQUENCE [LARGE SCALE GENOMIC DNA]</scope>
    <source>
        <tissue evidence="4">Leaves</tissue>
    </source>
</reference>
<dbReference type="Pfam" id="PF00856">
    <property type="entry name" value="SET"/>
    <property type="match status" value="1"/>
</dbReference>
<dbReference type="InterPro" id="IPR046341">
    <property type="entry name" value="SET_dom_sf"/>
</dbReference>
<feature type="domain" description="SET" evidence="2">
    <location>
        <begin position="59"/>
        <end position="334"/>
    </location>
</feature>
<evidence type="ECO:0000313" key="5">
    <source>
        <dbReference type="Proteomes" id="UP000215914"/>
    </source>
</evidence>
<evidence type="ECO:0000313" key="4">
    <source>
        <dbReference type="EMBL" id="OTG22791.1"/>
    </source>
</evidence>
<dbReference type="InterPro" id="IPR001214">
    <property type="entry name" value="SET_dom"/>
</dbReference>
<dbReference type="Gene3D" id="2.170.270.10">
    <property type="entry name" value="SET domain"/>
    <property type="match status" value="1"/>
</dbReference>
<keyword evidence="5" id="KW-1185">Reference proteome</keyword>
<reference evidence="3" key="3">
    <citation type="submission" date="2020-06" db="EMBL/GenBank/DDBJ databases">
        <title>Helianthus annuus Genome sequencing and assembly Release 2.</title>
        <authorList>
            <person name="Gouzy J."/>
            <person name="Langlade N."/>
            <person name="Munos S."/>
        </authorList>
    </citation>
    <scope>NUCLEOTIDE SEQUENCE</scope>
    <source>
        <tissue evidence="3">Leaves</tissue>
    </source>
</reference>
<dbReference type="EC" id="2.1.1.354" evidence="3"/>
<dbReference type="PANTHER" id="PTHR47420:SF3">
    <property type="entry name" value="HISTONE-LYSINE N-METHYLTRANSFERASE ASHR2"/>
    <property type="match status" value="1"/>
</dbReference>
<dbReference type="GO" id="GO:0032259">
    <property type="term" value="P:methylation"/>
    <property type="evidence" value="ECO:0007669"/>
    <property type="project" value="UniProtKB-KW"/>
</dbReference>
<dbReference type="InParanoid" id="A0A251UKD8"/>
<dbReference type="Gramene" id="mRNA:HanXRQr2_Chr06g0254761">
    <property type="protein sequence ID" value="CDS:HanXRQr2_Chr06g0254761.1"/>
    <property type="gene ID" value="HanXRQr2_Chr06g0254761"/>
</dbReference>
<dbReference type="EMBL" id="CM007895">
    <property type="protein sequence ID" value="OTG22791.1"/>
    <property type="molecule type" value="Genomic_DNA"/>
</dbReference>
<evidence type="ECO:0000256" key="1">
    <source>
        <dbReference type="SAM" id="MobiDB-lite"/>
    </source>
</evidence>
<dbReference type="CDD" id="cd20071">
    <property type="entry name" value="SET_SMYD"/>
    <property type="match status" value="1"/>
</dbReference>
<evidence type="ECO:0000259" key="2">
    <source>
        <dbReference type="PROSITE" id="PS50280"/>
    </source>
</evidence>
<organism evidence="4 5">
    <name type="scientific">Helianthus annuus</name>
    <name type="common">Common sunflower</name>
    <dbReference type="NCBI Taxonomy" id="4232"/>
    <lineage>
        <taxon>Eukaryota</taxon>
        <taxon>Viridiplantae</taxon>
        <taxon>Streptophyta</taxon>
        <taxon>Embryophyta</taxon>
        <taxon>Tracheophyta</taxon>
        <taxon>Spermatophyta</taxon>
        <taxon>Magnoliopsida</taxon>
        <taxon>eudicotyledons</taxon>
        <taxon>Gunneridae</taxon>
        <taxon>Pentapetalae</taxon>
        <taxon>asterids</taxon>
        <taxon>campanulids</taxon>
        <taxon>Asterales</taxon>
        <taxon>Asteraceae</taxon>
        <taxon>Asteroideae</taxon>
        <taxon>Heliantheae alliance</taxon>
        <taxon>Heliantheae</taxon>
        <taxon>Helianthus</taxon>
    </lineage>
</organism>
<dbReference type="FunCoup" id="A0A251UKD8">
    <property type="interactions" value="290"/>
</dbReference>
<dbReference type="PROSITE" id="PS50280">
    <property type="entry name" value="SET"/>
    <property type="match status" value="1"/>
</dbReference>
<dbReference type="InterPro" id="IPR044238">
    <property type="entry name" value="ASHR2-like"/>
</dbReference>
<dbReference type="OMA" id="VIRMIHD"/>
<sequence length="461" mass="51531">MPMGWWWWFVDKGKKVIIFFIFAFKLSPNSQIRVVDFNQLYDKNPCKTLGSATIKIIMETPTVGMTEVPGRGRAMVALRPIKGGEIVLRDSPILLYSALPFHSDNHLNNNPYCSNCFTTISQPPQTVTCSTCASQFCTLACQSAASTTSHTPWVCQTLIRLRDYFSSNRVPLDVQIQTRFVVSAYNLAIVSQSKFQTLLSLQGSVDSVNSVASQSDVVSESDASFINSVICSVCPPLPVQFGFSIELTKVLLAKDKLNAFGLMEPFSEQNADRSVRAYGIYPVASFFNHDCLPNACRFDYLDADKSSSLNNNTEMVIRMIHDVPQGREVCLSYFPVNWKYSERQKRLREDYGFVCDCDRCKVEAGWSESDGDELAMDDDEGNDEGNEEGTMDEDVDERMEGEDGDVMKGDDDFPHAYFFLNYMCDRTNCWGTLAPLPPSVGTTSGVMECNVCGGFKKLDQV</sequence>
<dbReference type="Gene3D" id="6.10.140.2220">
    <property type="match status" value="1"/>
</dbReference>
<dbReference type="AlphaFoldDB" id="A0A251UKD8"/>
<name>A0A251UKD8_HELAN</name>
<dbReference type="STRING" id="4232.A0A251UKD8"/>
<proteinExistence type="predicted"/>
<dbReference type="GO" id="GO:0140999">
    <property type="term" value="F:histone H3K4 trimethyltransferase activity"/>
    <property type="evidence" value="ECO:0007669"/>
    <property type="project" value="UniProtKB-EC"/>
</dbReference>
<protein>
    <submittedName>
        <fullName evidence="3">Histone-lysine N-methyltransferase chromatin remodeling SET family</fullName>
        <ecNumber evidence="3">2.1.1.354</ecNumber>
    </submittedName>
    <submittedName>
        <fullName evidence="4">Putative ASH1-related protein 2</fullName>
    </submittedName>
</protein>
<keyword evidence="3" id="KW-0489">Methyltransferase</keyword>
<feature type="region of interest" description="Disordered" evidence="1">
    <location>
        <begin position="368"/>
        <end position="398"/>
    </location>
</feature>
<keyword evidence="3" id="KW-0808">Transferase</keyword>
<feature type="compositionally biased region" description="Acidic residues" evidence="1">
    <location>
        <begin position="369"/>
        <end position="398"/>
    </location>
</feature>
<accession>A0A251UKD8</accession>